<evidence type="ECO:0000256" key="1">
    <source>
        <dbReference type="SAM" id="MobiDB-lite"/>
    </source>
</evidence>
<feature type="region of interest" description="Disordered" evidence="1">
    <location>
        <begin position="133"/>
        <end position="160"/>
    </location>
</feature>
<name>A0ABZ0TZ94_9FIRM</name>
<dbReference type="EMBL" id="CP139957">
    <property type="protein sequence ID" value="WPX08784.1"/>
    <property type="molecule type" value="Genomic_DNA"/>
</dbReference>
<reference evidence="2 3" key="1">
    <citation type="submission" date="2023-12" db="EMBL/GenBank/DDBJ databases">
        <authorList>
            <person name="Manesh M.J.H."/>
            <person name="Bing R.G."/>
            <person name="Willard D.J."/>
            <person name="Kelly R.M."/>
        </authorList>
    </citation>
    <scope>NUCLEOTIDE SEQUENCE [LARGE SCALE GENOMIC DNA]</scope>
    <source>
        <strain evidence="2 3">DSM 8977</strain>
    </source>
</reference>
<evidence type="ECO:0008006" key="4">
    <source>
        <dbReference type="Google" id="ProtNLM"/>
    </source>
</evidence>
<dbReference type="RefSeq" id="WP_045173330.1">
    <property type="nucleotide sequence ID" value="NZ_CP139957.1"/>
</dbReference>
<protein>
    <recommendedName>
        <fullName evidence="4">CRISPR type III-B/RAMP module-associated protein Cmr5</fullName>
    </recommendedName>
</protein>
<feature type="compositionally biased region" description="Low complexity" evidence="1">
    <location>
        <begin position="136"/>
        <end position="145"/>
    </location>
</feature>
<evidence type="ECO:0000313" key="2">
    <source>
        <dbReference type="EMBL" id="WPX08784.1"/>
    </source>
</evidence>
<keyword evidence="3" id="KW-1185">Reference proteome</keyword>
<evidence type="ECO:0000313" key="3">
    <source>
        <dbReference type="Proteomes" id="UP001322744"/>
    </source>
</evidence>
<organism evidence="2 3">
    <name type="scientific">Anaerocellum danielii</name>
    <dbReference type="NCBI Taxonomy" id="1387557"/>
    <lineage>
        <taxon>Bacteria</taxon>
        <taxon>Bacillati</taxon>
        <taxon>Bacillota</taxon>
        <taxon>Bacillota incertae sedis</taxon>
        <taxon>Caldicellulosiruptorales</taxon>
        <taxon>Caldicellulosiruptoraceae</taxon>
        <taxon>Anaerocellum</taxon>
    </lineage>
</organism>
<dbReference type="Proteomes" id="UP001322744">
    <property type="component" value="Chromosome"/>
</dbReference>
<accession>A0ABZ0TZ94</accession>
<gene>
    <name evidence="2" type="ORF">SOJ16_002694</name>
</gene>
<proteinExistence type="predicted"/>
<sequence length="160" mass="18749">MKEEARKEIIKMLTQWAEEIGNNIKFWKKNEELGKTNIRTTATAILQASCFDEVKLFLEYKGARRNTGWDESFGDCGTFAEFIIKKLEELKKKIDEKYKEDPTFDSEKEVIELSARFLGYIYWKVYGLEDSKGNNKEQGQNNGQNSHTKDQNYQKRAGKR</sequence>